<evidence type="ECO:0008006" key="4">
    <source>
        <dbReference type="Google" id="ProtNLM"/>
    </source>
</evidence>
<comment type="caution">
    <text evidence="2">The sequence shown here is derived from an EMBL/GenBank/DDBJ whole genome shotgun (WGS) entry which is preliminary data.</text>
</comment>
<reference evidence="2 3" key="1">
    <citation type="submission" date="2019-11" db="EMBL/GenBank/DDBJ databases">
        <authorList>
            <person name="Criscuolo A."/>
        </authorList>
    </citation>
    <scope>NUCLEOTIDE SEQUENCE [LARGE SCALE GENOMIC DNA]</scope>
    <source>
        <strain evidence="2">CIP111667</strain>
    </source>
</reference>
<evidence type="ECO:0000256" key="1">
    <source>
        <dbReference type="SAM" id="MobiDB-lite"/>
    </source>
</evidence>
<organism evidence="2 3">
    <name type="scientific">Occultella aeris</name>
    <dbReference type="NCBI Taxonomy" id="2761496"/>
    <lineage>
        <taxon>Bacteria</taxon>
        <taxon>Bacillati</taxon>
        <taxon>Actinomycetota</taxon>
        <taxon>Actinomycetes</taxon>
        <taxon>Micrococcales</taxon>
        <taxon>Ruaniaceae</taxon>
        <taxon>Occultella</taxon>
    </lineage>
</organism>
<dbReference type="EMBL" id="CACRYJ010000021">
    <property type="protein sequence ID" value="VZO36381.1"/>
    <property type="molecule type" value="Genomic_DNA"/>
</dbReference>
<dbReference type="RefSeq" id="WP_156740408.1">
    <property type="nucleotide sequence ID" value="NZ_CACRYJ010000021.1"/>
</dbReference>
<proteinExistence type="predicted"/>
<feature type="compositionally biased region" description="Basic and acidic residues" evidence="1">
    <location>
        <begin position="353"/>
        <end position="363"/>
    </location>
</feature>
<keyword evidence="3" id="KW-1185">Reference proteome</keyword>
<sequence>MTSISLGEYLATLPYQVGYELTDQHVMLVGEIGDTPVVSASIEWRSDRSHVHQAEGLAAQLLPVMQRNGATELMLIGYGTDGATRMEALADAITASSATPPAITLVEVDNDRFRVRDELDPDWSTWGKVSPPPIELIVEGGWPAPAATREEVMERYAPLPEPTFTTLTPSEARRLDDLLPSLRAEIASRTLSRLTDDPTIHDPKAFATIAHLIQGDRTVRDATIVDAARTPARADTLIRLYRSAPQELRPELAATAATALLLSGSTTLEPTAVLAHADPPNRLAYLTKAAIETGAPAGQLLTGLSASVAQGLAEADHKHESHLTDKLRAAAFPGRAATTTADVTSHPASRKSPTRDKGSSPEL</sequence>
<feature type="compositionally biased region" description="Polar residues" evidence="1">
    <location>
        <begin position="337"/>
        <end position="347"/>
    </location>
</feature>
<dbReference type="Proteomes" id="UP000419743">
    <property type="component" value="Unassembled WGS sequence"/>
</dbReference>
<accession>A0A7M4DHI8</accession>
<dbReference type="AlphaFoldDB" id="A0A7M4DHI8"/>
<name>A0A7M4DHI8_9MICO</name>
<gene>
    <name evidence="2" type="ORF">HALOF300_01586</name>
</gene>
<protein>
    <recommendedName>
        <fullName evidence="4">DUF4192 domain-containing protein</fullName>
    </recommendedName>
</protein>
<evidence type="ECO:0000313" key="3">
    <source>
        <dbReference type="Proteomes" id="UP000419743"/>
    </source>
</evidence>
<evidence type="ECO:0000313" key="2">
    <source>
        <dbReference type="EMBL" id="VZO36381.1"/>
    </source>
</evidence>
<feature type="region of interest" description="Disordered" evidence="1">
    <location>
        <begin position="329"/>
        <end position="363"/>
    </location>
</feature>